<evidence type="ECO:0000256" key="3">
    <source>
        <dbReference type="ARBA" id="ARBA00023163"/>
    </source>
</evidence>
<dbReference type="RefSeq" id="WP_306676026.1">
    <property type="nucleotide sequence ID" value="NZ_CP110509.1"/>
</dbReference>
<dbReference type="Gene3D" id="1.10.10.10">
    <property type="entry name" value="Winged helix-like DNA-binding domain superfamily/Winged helix DNA-binding domain"/>
    <property type="match status" value="1"/>
</dbReference>
<sequence>MSEALDIRPSSVTQIIKKLEALGMIRREKSQKDARVTLIILTEKGENSLYFQDKATKSLIDIMFDNFTEEELQAFQVYLDKLGNNLTSPDFLENIQDIFELENNWSTFSSRGAQFNKIREKLFTHESPQKYQFSDRLNQEKFNYRDFSRDIFDSFEKDFKGEK</sequence>
<dbReference type="PANTHER" id="PTHR42756:SF1">
    <property type="entry name" value="TRANSCRIPTIONAL REPRESSOR OF EMRAB OPERON"/>
    <property type="match status" value="1"/>
</dbReference>
<dbReference type="InterPro" id="IPR036390">
    <property type="entry name" value="WH_DNA-bd_sf"/>
</dbReference>
<feature type="domain" description="HTH marR-type" evidence="4">
    <location>
        <begin position="1"/>
        <end position="84"/>
    </location>
</feature>
<dbReference type="InterPro" id="IPR036388">
    <property type="entry name" value="WH-like_DNA-bd_sf"/>
</dbReference>
<organism evidence="5 6">
    <name type="scientific">Streptococcus didelphis</name>
    <dbReference type="NCBI Taxonomy" id="102886"/>
    <lineage>
        <taxon>Bacteria</taxon>
        <taxon>Bacillati</taxon>
        <taxon>Bacillota</taxon>
        <taxon>Bacilli</taxon>
        <taxon>Lactobacillales</taxon>
        <taxon>Streptococcaceae</taxon>
        <taxon>Streptococcus</taxon>
    </lineage>
</organism>
<evidence type="ECO:0000256" key="2">
    <source>
        <dbReference type="ARBA" id="ARBA00023125"/>
    </source>
</evidence>
<keyword evidence="3" id="KW-0804">Transcription</keyword>
<dbReference type="EMBL" id="CP110509">
    <property type="protein sequence ID" value="WMB28802.1"/>
    <property type="molecule type" value="Genomic_DNA"/>
</dbReference>
<keyword evidence="6" id="KW-1185">Reference proteome</keyword>
<keyword evidence="2" id="KW-0238">DNA-binding</keyword>
<dbReference type="Pfam" id="PF19841">
    <property type="entry name" value="GldN"/>
    <property type="match status" value="1"/>
</dbReference>
<keyword evidence="1" id="KW-0805">Transcription regulation</keyword>
<evidence type="ECO:0000259" key="4">
    <source>
        <dbReference type="PROSITE" id="PS50995"/>
    </source>
</evidence>
<evidence type="ECO:0000256" key="1">
    <source>
        <dbReference type="ARBA" id="ARBA00023015"/>
    </source>
</evidence>
<evidence type="ECO:0000313" key="5">
    <source>
        <dbReference type="EMBL" id="WMB28802.1"/>
    </source>
</evidence>
<dbReference type="Proteomes" id="UP001238096">
    <property type="component" value="Chromosome"/>
</dbReference>
<dbReference type="PROSITE" id="PS50995">
    <property type="entry name" value="HTH_MARR_2"/>
    <property type="match status" value="1"/>
</dbReference>
<evidence type="ECO:0000313" key="6">
    <source>
        <dbReference type="Proteomes" id="UP001238096"/>
    </source>
</evidence>
<gene>
    <name evidence="5" type="ORF">N1496_04580</name>
</gene>
<dbReference type="Pfam" id="PF01047">
    <property type="entry name" value="MarR"/>
    <property type="match status" value="1"/>
</dbReference>
<dbReference type="PRINTS" id="PR00598">
    <property type="entry name" value="HTHMARR"/>
</dbReference>
<accession>A0ABY9LIV6</accession>
<dbReference type="PANTHER" id="PTHR42756">
    <property type="entry name" value="TRANSCRIPTIONAL REGULATOR, MARR"/>
    <property type="match status" value="1"/>
</dbReference>
<protein>
    <submittedName>
        <fullName evidence="5">MarR family transcriptional regulator</fullName>
    </submittedName>
</protein>
<reference evidence="6" key="1">
    <citation type="submission" date="2022-10" db="EMBL/GenBank/DDBJ databases">
        <title>Streptococcus didelphis as causative of fatal infections in opossums (Didelphis albiventris).</title>
        <authorList>
            <person name="Breyer G.M."/>
            <person name="Da Silva M.E.R.J."/>
            <person name="Siqueira F.M."/>
        </authorList>
    </citation>
    <scope>NUCLEOTIDE SEQUENCE [LARGE SCALE GENOMIC DNA]</scope>
    <source>
        <strain evidence="6">LBVP101/21</strain>
    </source>
</reference>
<dbReference type="SUPFAM" id="SSF46785">
    <property type="entry name" value="Winged helix' DNA-binding domain"/>
    <property type="match status" value="1"/>
</dbReference>
<name>A0ABY9LIV6_9STRE</name>
<dbReference type="InterPro" id="IPR019847">
    <property type="entry name" value="Gliding_motility_assoc_GldN"/>
</dbReference>
<proteinExistence type="predicted"/>
<dbReference type="InterPro" id="IPR000835">
    <property type="entry name" value="HTH_MarR-typ"/>
</dbReference>